<comment type="caution">
    <text evidence="6">The sequence shown here is derived from an EMBL/GenBank/DDBJ whole genome shotgun (WGS) entry which is preliminary data.</text>
</comment>
<dbReference type="InterPro" id="IPR002888">
    <property type="entry name" value="2Fe-2S-bd"/>
</dbReference>
<dbReference type="InterPro" id="IPR046867">
    <property type="entry name" value="AldOxase/xan_DH_MoCoBD2"/>
</dbReference>
<dbReference type="SUPFAM" id="SSF47741">
    <property type="entry name" value="CO dehydrogenase ISP C-domain like"/>
    <property type="match status" value="1"/>
</dbReference>
<dbReference type="Pfam" id="PF02738">
    <property type="entry name" value="MoCoBD_1"/>
    <property type="match status" value="1"/>
</dbReference>
<dbReference type="SUPFAM" id="SSF54292">
    <property type="entry name" value="2Fe-2S ferredoxin-like"/>
    <property type="match status" value="1"/>
</dbReference>
<sequence>MTTRFAIPADDTTDIAFTLNGRPQSVAVPPGRRLSDVLRGDLGLTGTKVGCNAGDCGACTVLLDDEPVCACLVPAAQVAGRRVRTVEGLEEADATRRLQRAFHHAGAAQCGVCTPGMLMAATALLERTARPDRREVEDALGGVLCRCTGYRKIVDAVLRAADPVLDAVVPRAGAAVGAAIAKTDGLAKLTGRERYGDDVAPADALWLRAVRSPYARARFTIGDLTALRAAWPGLAAVLTAADVPFNRYGVMPHIKDQPVLAEGEARYRGEAVLALVGDRATIEALTDDVLPILWEALEPVTFTAAQAGTGAAVHAEKPDNLLVRGRVVRGDVEAAFAGAAATASIAVETSFVEHAYIEPEAGYAQRVGDRIEVVACTQSPGMDREDVAAVLGLPLDAVRIVPTAVGGGFGGKLDLSVQPLIALAAWRLGRPVRCVYTRPESMASTTKRHPARITAKASADADGRLTGYDFAGDFNTGAYASWGPTVANRVPVHATGPYHVTGGVRALSRALLTNDPPAGAFRGFGVPQASIAGEALMDELAATLGMDALEFRHINAIRPGQPTATGQRLEASCGLAACLDALRGPWAEARAAAVAANADGGVTRRGVGIACMWYGIGNTSLSNPSAMRIGLKPDGRVTLYNGAVDIGQGSNTIMAQIVADALGVPIDGIDVLMGCTDLCEDAGKTSASRQTFVSGKAAELAGLDLRGQLLRRLNAGPDAVLGFGDGRVTVRDAAGERSLRLTELERDANGDVLTGRGQFDPPTSPLDADGQGIPYATYGFAAQMAEVEVDVELGTVRVLRIVAAHDVGRAVNPLQVEGQIQGGVAQGLGLALMEEYVPGRTENLHDYLIPTVGDVPDIHCILIEDREPLGPYGAKGIGEPALIPTAPAILNAIHHATGVRITRVPATPDRVRAALKAAGVRP</sequence>
<dbReference type="CDD" id="cd00207">
    <property type="entry name" value="fer2"/>
    <property type="match status" value="1"/>
</dbReference>
<evidence type="ECO:0000256" key="4">
    <source>
        <dbReference type="ARBA" id="ARBA00023004"/>
    </source>
</evidence>
<dbReference type="Pfam" id="PF01799">
    <property type="entry name" value="Fer2_2"/>
    <property type="match status" value="1"/>
</dbReference>
<dbReference type="InterPro" id="IPR006058">
    <property type="entry name" value="2Fe2S_fd_BS"/>
</dbReference>
<dbReference type="InterPro" id="IPR037165">
    <property type="entry name" value="AldOxase/xan_DH_Mopterin-bd_sf"/>
</dbReference>
<dbReference type="InterPro" id="IPR036856">
    <property type="entry name" value="Ald_Oxase/Xan_DH_a/b_sf"/>
</dbReference>
<comment type="similarity">
    <text evidence="1">Belongs to the xanthine dehydrogenase family.</text>
</comment>
<accession>A0ABX2T9D0</accession>
<dbReference type="PROSITE" id="PS51085">
    <property type="entry name" value="2FE2S_FER_2"/>
    <property type="match status" value="1"/>
</dbReference>
<evidence type="ECO:0000256" key="3">
    <source>
        <dbReference type="ARBA" id="ARBA00023002"/>
    </source>
</evidence>
<gene>
    <name evidence="6" type="ORF">HND93_09085</name>
</gene>
<protein>
    <submittedName>
        <fullName evidence="6">Molybdopterin-dependent oxidoreductase</fullName>
    </submittedName>
</protein>
<dbReference type="Gene3D" id="3.90.1170.50">
    <property type="entry name" value="Aldehyde oxidase/xanthine dehydrogenase, a/b hammerhead"/>
    <property type="match status" value="1"/>
</dbReference>
<dbReference type="InterPro" id="IPR012675">
    <property type="entry name" value="Beta-grasp_dom_sf"/>
</dbReference>
<dbReference type="InterPro" id="IPR036884">
    <property type="entry name" value="2Fe-2S-bd_dom_sf"/>
</dbReference>
<evidence type="ECO:0000256" key="2">
    <source>
        <dbReference type="ARBA" id="ARBA00022723"/>
    </source>
</evidence>
<dbReference type="InterPro" id="IPR016208">
    <property type="entry name" value="Ald_Oxase/xanthine_DH-like"/>
</dbReference>
<keyword evidence="7" id="KW-1185">Reference proteome</keyword>
<organism evidence="6 7">
    <name type="scientific">Azospirillum oleiclasticum</name>
    <dbReference type="NCBI Taxonomy" id="2735135"/>
    <lineage>
        <taxon>Bacteria</taxon>
        <taxon>Pseudomonadati</taxon>
        <taxon>Pseudomonadota</taxon>
        <taxon>Alphaproteobacteria</taxon>
        <taxon>Rhodospirillales</taxon>
        <taxon>Azospirillaceae</taxon>
        <taxon>Azospirillum</taxon>
    </lineage>
</organism>
<dbReference type="InterPro" id="IPR001041">
    <property type="entry name" value="2Fe-2S_ferredoxin-type"/>
</dbReference>
<keyword evidence="4" id="KW-0408">Iron</keyword>
<dbReference type="InterPro" id="IPR000674">
    <property type="entry name" value="Ald_Oxase/Xan_DH_a/b"/>
</dbReference>
<dbReference type="SMART" id="SM01008">
    <property type="entry name" value="Ald_Xan_dh_C"/>
    <property type="match status" value="1"/>
</dbReference>
<dbReference type="Gene3D" id="3.30.365.10">
    <property type="entry name" value="Aldehyde oxidase/xanthine dehydrogenase, molybdopterin binding domain"/>
    <property type="match status" value="4"/>
</dbReference>
<dbReference type="SUPFAM" id="SSF56003">
    <property type="entry name" value="Molybdenum cofactor-binding domain"/>
    <property type="match status" value="1"/>
</dbReference>
<dbReference type="Gene3D" id="1.10.150.120">
    <property type="entry name" value="[2Fe-2S]-binding domain"/>
    <property type="match status" value="1"/>
</dbReference>
<evidence type="ECO:0000313" key="7">
    <source>
        <dbReference type="Proteomes" id="UP000584642"/>
    </source>
</evidence>
<feature type="domain" description="2Fe-2S ferredoxin-type" evidence="5">
    <location>
        <begin position="13"/>
        <end position="89"/>
    </location>
</feature>
<dbReference type="InterPro" id="IPR036010">
    <property type="entry name" value="2Fe-2S_ferredoxin-like_sf"/>
</dbReference>
<evidence type="ECO:0000313" key="6">
    <source>
        <dbReference type="EMBL" id="NYZ19866.1"/>
    </source>
</evidence>
<evidence type="ECO:0000256" key="1">
    <source>
        <dbReference type="ARBA" id="ARBA00006849"/>
    </source>
</evidence>
<dbReference type="InterPro" id="IPR008274">
    <property type="entry name" value="AldOxase/xan_DH_MoCoBD1"/>
</dbReference>
<keyword evidence="3" id="KW-0560">Oxidoreductase</keyword>
<evidence type="ECO:0000259" key="5">
    <source>
        <dbReference type="PROSITE" id="PS51085"/>
    </source>
</evidence>
<dbReference type="Pfam" id="PF00111">
    <property type="entry name" value="Fer2"/>
    <property type="match status" value="1"/>
</dbReference>
<dbReference type="Proteomes" id="UP000584642">
    <property type="component" value="Unassembled WGS sequence"/>
</dbReference>
<dbReference type="RefSeq" id="WP_180281625.1">
    <property type="nucleotide sequence ID" value="NZ_JABFDB010000004.1"/>
</dbReference>
<dbReference type="PANTHER" id="PTHR11908">
    <property type="entry name" value="XANTHINE DEHYDROGENASE"/>
    <property type="match status" value="1"/>
</dbReference>
<dbReference type="PROSITE" id="PS00197">
    <property type="entry name" value="2FE2S_FER_1"/>
    <property type="match status" value="1"/>
</dbReference>
<dbReference type="Pfam" id="PF20256">
    <property type="entry name" value="MoCoBD_2"/>
    <property type="match status" value="1"/>
</dbReference>
<dbReference type="PANTHER" id="PTHR11908:SF157">
    <property type="entry name" value="XANTHINE DEHYDROGENASE SUBUNIT D-RELATED"/>
    <property type="match status" value="1"/>
</dbReference>
<dbReference type="Gene3D" id="3.10.20.30">
    <property type="match status" value="1"/>
</dbReference>
<dbReference type="SUPFAM" id="SSF54665">
    <property type="entry name" value="CO dehydrogenase molybdoprotein N-domain-like"/>
    <property type="match status" value="1"/>
</dbReference>
<keyword evidence="2" id="KW-0479">Metal-binding</keyword>
<proteinExistence type="inferred from homology"/>
<reference evidence="6 7" key="1">
    <citation type="submission" date="2020-05" db="EMBL/GenBank/DDBJ databases">
        <title>Azospirillum oleiclasticum sp. nov, a nitrogen-fixing and heavy crude oil-emulsifying bacterium isolated from the crude oil of Yumen Oilfield.</title>
        <authorList>
            <person name="Wu D."/>
            <person name="Cai M."/>
            <person name="Zhang X."/>
        </authorList>
    </citation>
    <scope>NUCLEOTIDE SEQUENCE [LARGE SCALE GENOMIC DNA]</scope>
    <source>
        <strain evidence="6 7">ROY-1-1-2</strain>
    </source>
</reference>
<dbReference type="Pfam" id="PF01315">
    <property type="entry name" value="Ald_Xan_dh_C"/>
    <property type="match status" value="1"/>
</dbReference>
<dbReference type="EMBL" id="JABFDB010000004">
    <property type="protein sequence ID" value="NYZ19866.1"/>
    <property type="molecule type" value="Genomic_DNA"/>
</dbReference>
<name>A0ABX2T9D0_9PROT</name>